<gene>
    <name evidence="1" type="ORF">RASY3_09205</name>
</gene>
<sequence length="116" mass="13544">MIFSITDKNVNNQSVEYKAIDPTVLGKQKSNPWDYENETRILCTINKPTMKGWDYIDLRLKPEIFHDLCIVLSPWDEGELRDNIANIIESIYLPQEIKDSIVIKESILKNKLNFSE</sequence>
<dbReference type="EMBL" id="JEOB01000002">
    <property type="protein sequence ID" value="EXM40269.1"/>
    <property type="molecule type" value="Genomic_DNA"/>
</dbReference>
<dbReference type="RefSeq" id="WP_037287180.1">
    <property type="nucleotide sequence ID" value="NZ_JEOB01000002.1"/>
</dbReference>
<evidence type="ECO:0000313" key="1">
    <source>
        <dbReference type="EMBL" id="EXM40269.1"/>
    </source>
</evidence>
<evidence type="ECO:0000313" key="2">
    <source>
        <dbReference type="Proteomes" id="UP000021369"/>
    </source>
</evidence>
<dbReference type="Proteomes" id="UP000021369">
    <property type="component" value="Unassembled WGS sequence"/>
</dbReference>
<comment type="caution">
    <text evidence="1">The sequence shown here is derived from an EMBL/GenBank/DDBJ whole genome shotgun (WGS) entry which is preliminary data.</text>
</comment>
<accession>A0A011UHV3</accession>
<protein>
    <submittedName>
        <fullName evidence="1">Uncharacterized protein</fullName>
    </submittedName>
</protein>
<organism evidence="1 2">
    <name type="scientific">Ruminococcus albus SY3</name>
    <dbReference type="NCBI Taxonomy" id="1341156"/>
    <lineage>
        <taxon>Bacteria</taxon>
        <taxon>Bacillati</taxon>
        <taxon>Bacillota</taxon>
        <taxon>Clostridia</taxon>
        <taxon>Eubacteriales</taxon>
        <taxon>Oscillospiraceae</taxon>
        <taxon>Ruminococcus</taxon>
    </lineage>
</organism>
<name>A0A011UHV3_RUMAL</name>
<keyword evidence="2" id="KW-1185">Reference proteome</keyword>
<dbReference type="AlphaFoldDB" id="A0A011UHV3"/>
<reference evidence="1 2" key="1">
    <citation type="submission" date="2013-06" db="EMBL/GenBank/DDBJ databases">
        <title>Rumen cellulosomics: divergent fiber-degrading strategies revealed by comparative genome-wide analysis of six Ruminococcal strains.</title>
        <authorList>
            <person name="Dassa B."/>
            <person name="Borovok I."/>
            <person name="Lamed R."/>
            <person name="Flint H."/>
            <person name="Yeoman C.J."/>
            <person name="White B."/>
            <person name="Bayer E.A."/>
        </authorList>
    </citation>
    <scope>NUCLEOTIDE SEQUENCE [LARGE SCALE GENOMIC DNA]</scope>
    <source>
        <strain evidence="1 2">SY3</strain>
    </source>
</reference>
<proteinExistence type="predicted"/>